<dbReference type="Proteomes" id="UP000554342">
    <property type="component" value="Unassembled WGS sequence"/>
</dbReference>
<dbReference type="InterPro" id="IPR045465">
    <property type="entry name" value="Trans_reg_dom"/>
</dbReference>
<proteinExistence type="predicted"/>
<gene>
    <name evidence="3" type="ORF">FHR23_003098</name>
</gene>
<comment type="caution">
    <text evidence="3">The sequence shown here is derived from an EMBL/GenBank/DDBJ whole genome shotgun (WGS) entry which is preliminary data.</text>
</comment>
<feature type="region of interest" description="Disordered" evidence="1">
    <location>
        <begin position="39"/>
        <end position="58"/>
    </location>
</feature>
<evidence type="ECO:0000256" key="1">
    <source>
        <dbReference type="SAM" id="MobiDB-lite"/>
    </source>
</evidence>
<dbReference type="AlphaFoldDB" id="A0A840Z368"/>
<keyword evidence="4" id="KW-1185">Reference proteome</keyword>
<dbReference type="EMBL" id="JACIJI010000009">
    <property type="protein sequence ID" value="MBB5720136.1"/>
    <property type="molecule type" value="Genomic_DNA"/>
</dbReference>
<dbReference type="Pfam" id="PF20109">
    <property type="entry name" value="Trans_reg_dom"/>
    <property type="match status" value="1"/>
</dbReference>
<organism evidence="3 4">
    <name type="scientific">Stakelama sediminis</name>
    <dbReference type="NCBI Taxonomy" id="463200"/>
    <lineage>
        <taxon>Bacteria</taxon>
        <taxon>Pseudomonadati</taxon>
        <taxon>Pseudomonadota</taxon>
        <taxon>Alphaproteobacteria</taxon>
        <taxon>Sphingomonadales</taxon>
        <taxon>Sphingomonadaceae</taxon>
        <taxon>Stakelama</taxon>
    </lineage>
</organism>
<evidence type="ECO:0000259" key="2">
    <source>
        <dbReference type="Pfam" id="PF20109"/>
    </source>
</evidence>
<sequence>MSGDGSWRSADYAERFKTHDHADFAQEFLRRSPDYAREYAKTEQRAAADPAKAQEEREGLARRWGLSFPLRSRKISDR</sequence>
<evidence type="ECO:0000313" key="4">
    <source>
        <dbReference type="Proteomes" id="UP000554342"/>
    </source>
</evidence>
<feature type="domain" description="Transcriptional regulator-like" evidence="2">
    <location>
        <begin position="7"/>
        <end position="69"/>
    </location>
</feature>
<dbReference type="RefSeq" id="WP_184005710.1">
    <property type="nucleotide sequence ID" value="NZ_BAABIF010000007.1"/>
</dbReference>
<protein>
    <recommendedName>
        <fullName evidence="2">Transcriptional regulator-like domain-containing protein</fullName>
    </recommendedName>
</protein>
<accession>A0A840Z368</accession>
<reference evidence="3 4" key="1">
    <citation type="submission" date="2020-08" db="EMBL/GenBank/DDBJ databases">
        <title>Genomic Encyclopedia of Type Strains, Phase IV (KMG-IV): sequencing the most valuable type-strain genomes for metagenomic binning, comparative biology and taxonomic classification.</title>
        <authorList>
            <person name="Goeker M."/>
        </authorList>
    </citation>
    <scope>NUCLEOTIDE SEQUENCE [LARGE SCALE GENOMIC DNA]</scope>
    <source>
        <strain evidence="3 4">DSM 27203</strain>
    </source>
</reference>
<evidence type="ECO:0000313" key="3">
    <source>
        <dbReference type="EMBL" id="MBB5720136.1"/>
    </source>
</evidence>
<name>A0A840Z368_9SPHN</name>